<dbReference type="Proteomes" id="UP000286113">
    <property type="component" value="Unassembled WGS sequence"/>
</dbReference>
<evidence type="ECO:0000256" key="1">
    <source>
        <dbReference type="SAM" id="Phobius"/>
    </source>
</evidence>
<proteinExistence type="predicted"/>
<evidence type="ECO:0008006" key="6">
    <source>
        <dbReference type="Google" id="ProtNLM"/>
    </source>
</evidence>
<protein>
    <recommendedName>
        <fullName evidence="6">Vitamin K epoxide reductase domain-containing protein</fullName>
    </recommendedName>
</protein>
<gene>
    <name evidence="2" type="ORF">CFT61_12155</name>
    <name evidence="3" type="ORF">DWX90_14560</name>
</gene>
<dbReference type="CDD" id="cd12921">
    <property type="entry name" value="VKOR_4"/>
    <property type="match status" value="1"/>
</dbReference>
<keyword evidence="1" id="KW-0472">Membrane</keyword>
<evidence type="ECO:0000313" key="4">
    <source>
        <dbReference type="Proteomes" id="UP000215155"/>
    </source>
</evidence>
<organism evidence="3 5">
    <name type="scientific">Segatella copri</name>
    <dbReference type="NCBI Taxonomy" id="165179"/>
    <lineage>
        <taxon>Bacteria</taxon>
        <taxon>Pseudomonadati</taxon>
        <taxon>Bacteroidota</taxon>
        <taxon>Bacteroidia</taxon>
        <taxon>Bacteroidales</taxon>
        <taxon>Prevotellaceae</taxon>
        <taxon>Segatella</taxon>
    </lineage>
</organism>
<sequence length="528" mass="60708">MMINSRNNVYSLLSSLLEEYHYNIFRSDWDKEVKRMNFSPTLPMISQMLMTFGVDNFIAKVPSDKISLLPDHFLALFKNQGVFMTVLVLKSPSFVEITDIQTGNVQKITYQDALGKWTGYIISIKEKSVVTQAPNVCIKGEYSKKFLVGVISMFLISSFYLFYSYRIPVSVIALLLIGITGSFISWLSLQTSLGYYNQKVQSVCHLIKGGDCFSVIHSVGSKLLRNISLSDLSFLFMVYSTITAYCAVFDYNILFINKLLIIPSVAIVVYSIIYQVYLRNYCVICLLTSVCVSLQVCVLENCFPLAFDCNACSINILIGLISICIAFFVKMTLRKMIMSHIEIDYKDQIYYNPQVLKYFFSNLRQIDADACTKLPLIPLGGNGEKNIIMVLSLSCNYCKDTYKNVRLLKFYHPSEYVIKLLIDTKTLDGISKYVFLKLIEMQETTDLEKACDDIFIYDIPIKRWLKKWGMPQDLSIELLNKKIQIVQKFEEKYCLDDVPALIIGNQVWPTTFYRFDDLLHNIQFIKSE</sequence>
<feature type="transmembrane region" description="Helical" evidence="1">
    <location>
        <begin position="284"/>
        <end position="307"/>
    </location>
</feature>
<feature type="transmembrane region" description="Helical" evidence="1">
    <location>
        <begin position="232"/>
        <end position="253"/>
    </location>
</feature>
<dbReference type="EMBL" id="QRVN01000042">
    <property type="protein sequence ID" value="RGS45115.1"/>
    <property type="molecule type" value="Genomic_DNA"/>
</dbReference>
<keyword evidence="1" id="KW-0812">Transmembrane</keyword>
<feature type="transmembrane region" description="Helical" evidence="1">
    <location>
        <begin position="146"/>
        <end position="163"/>
    </location>
</feature>
<reference evidence="2 4" key="1">
    <citation type="submission" date="2017-07" db="EMBL/GenBank/DDBJ databases">
        <title>Draft genome sequence of Prevotella copri isolated from the gut of healthy adult Indian.</title>
        <authorList>
            <person name="Das B."/>
            <person name="Bag S."/>
            <person name="Ghosh T.S."/>
        </authorList>
    </citation>
    <scope>NUCLEOTIDE SEQUENCE [LARGE SCALE GENOMIC DNA]</scope>
    <source>
        <strain evidence="2 4">Indica</strain>
    </source>
</reference>
<evidence type="ECO:0000313" key="2">
    <source>
        <dbReference type="EMBL" id="OXL43205.1"/>
    </source>
</evidence>
<dbReference type="AlphaFoldDB" id="A0AA92W1B0"/>
<dbReference type="RefSeq" id="WP_089544684.1">
    <property type="nucleotide sequence ID" value="NZ_JAPDUU010000001.1"/>
</dbReference>
<name>A0AA92W1B0_9BACT</name>
<keyword evidence="1" id="KW-1133">Transmembrane helix</keyword>
<comment type="caution">
    <text evidence="3">The sequence shown here is derived from an EMBL/GenBank/DDBJ whole genome shotgun (WGS) entry which is preliminary data.</text>
</comment>
<feature type="transmembrane region" description="Helical" evidence="1">
    <location>
        <begin position="259"/>
        <end position="277"/>
    </location>
</feature>
<dbReference type="EMBL" id="NMPZ01000021">
    <property type="protein sequence ID" value="OXL43205.1"/>
    <property type="molecule type" value="Genomic_DNA"/>
</dbReference>
<evidence type="ECO:0000313" key="5">
    <source>
        <dbReference type="Proteomes" id="UP000286113"/>
    </source>
</evidence>
<evidence type="ECO:0000313" key="3">
    <source>
        <dbReference type="EMBL" id="RGS45115.1"/>
    </source>
</evidence>
<feature type="transmembrane region" description="Helical" evidence="1">
    <location>
        <begin position="313"/>
        <end position="333"/>
    </location>
</feature>
<reference evidence="3 5" key="2">
    <citation type="submission" date="2018-08" db="EMBL/GenBank/DDBJ databases">
        <title>A genome reference for cultivated species of the human gut microbiota.</title>
        <authorList>
            <person name="Zou Y."/>
            <person name="Xue W."/>
            <person name="Luo G."/>
        </authorList>
    </citation>
    <scope>NUCLEOTIDE SEQUENCE [LARGE SCALE GENOMIC DNA]</scope>
    <source>
        <strain evidence="3 5">AF22-1</strain>
    </source>
</reference>
<dbReference type="Proteomes" id="UP000215155">
    <property type="component" value="Unassembled WGS sequence"/>
</dbReference>
<accession>A0AA92W1B0</accession>
<feature type="transmembrane region" description="Helical" evidence="1">
    <location>
        <begin position="169"/>
        <end position="189"/>
    </location>
</feature>